<gene>
    <name evidence="1" type="ORF">S06H3_53257</name>
</gene>
<name>X1QL75_9ZZZZ</name>
<sequence>IAPSKSQTVEGVVTYHGVAQQNVDITITTEHGQYPFPAATNPTGQYSETVYVYDQCISNNTILVLAEYGGCSNTTTTVQAPGGTTNMPQTDIAPPKSHIVVGAITYHGAGWENVTIQVSTDAGVFPNVTSYAGGVYSAMVDIYECPAGGTINVTASFNGCVNTTGPVLYTGGMTTVNVDIAPPKAHAVTGNVTFHGTLQQGANVTITTGAGTYPASTDALGEYSVDVQIYQCPTDGITVLAEYD</sequence>
<evidence type="ECO:0000313" key="1">
    <source>
        <dbReference type="EMBL" id="GAI55541.1"/>
    </source>
</evidence>
<comment type="caution">
    <text evidence="1">The sequence shown here is derived from an EMBL/GenBank/DDBJ whole genome shotgun (WGS) entry which is preliminary data.</text>
</comment>
<accession>X1QL75</accession>
<dbReference type="EMBL" id="BARV01033946">
    <property type="protein sequence ID" value="GAI55541.1"/>
    <property type="molecule type" value="Genomic_DNA"/>
</dbReference>
<feature type="non-terminal residue" evidence="1">
    <location>
        <position position="244"/>
    </location>
</feature>
<organism evidence="1">
    <name type="scientific">marine sediment metagenome</name>
    <dbReference type="NCBI Taxonomy" id="412755"/>
    <lineage>
        <taxon>unclassified sequences</taxon>
        <taxon>metagenomes</taxon>
        <taxon>ecological metagenomes</taxon>
    </lineage>
</organism>
<dbReference type="AlphaFoldDB" id="X1QL75"/>
<feature type="non-terminal residue" evidence="1">
    <location>
        <position position="1"/>
    </location>
</feature>
<proteinExistence type="predicted"/>
<protein>
    <submittedName>
        <fullName evidence="1">Uncharacterized protein</fullName>
    </submittedName>
</protein>
<reference evidence="1" key="1">
    <citation type="journal article" date="2014" name="Front. Microbiol.">
        <title>High frequency of phylogenetically diverse reductive dehalogenase-homologous genes in deep subseafloor sedimentary metagenomes.</title>
        <authorList>
            <person name="Kawai M."/>
            <person name="Futagami T."/>
            <person name="Toyoda A."/>
            <person name="Takaki Y."/>
            <person name="Nishi S."/>
            <person name="Hori S."/>
            <person name="Arai W."/>
            <person name="Tsubouchi T."/>
            <person name="Morono Y."/>
            <person name="Uchiyama I."/>
            <person name="Ito T."/>
            <person name="Fujiyama A."/>
            <person name="Inagaki F."/>
            <person name="Takami H."/>
        </authorList>
    </citation>
    <scope>NUCLEOTIDE SEQUENCE</scope>
    <source>
        <strain evidence="1">Expedition CK06-06</strain>
    </source>
</reference>